<dbReference type="SUPFAM" id="SSF46785">
    <property type="entry name" value="Winged helix' DNA-binding domain"/>
    <property type="match status" value="1"/>
</dbReference>
<dbReference type="EMBL" id="JAZEIP010000001">
    <property type="protein sequence ID" value="MEE4038523.1"/>
    <property type="molecule type" value="Genomic_DNA"/>
</dbReference>
<dbReference type="Gene3D" id="1.20.120.530">
    <property type="entry name" value="GntR ligand-binding domain-like"/>
    <property type="match status" value="1"/>
</dbReference>
<accession>A0ABU7N0S0</accession>
<evidence type="ECO:0000256" key="1">
    <source>
        <dbReference type="ARBA" id="ARBA00023015"/>
    </source>
</evidence>
<evidence type="ECO:0000256" key="3">
    <source>
        <dbReference type="ARBA" id="ARBA00023163"/>
    </source>
</evidence>
<evidence type="ECO:0000313" key="5">
    <source>
        <dbReference type="EMBL" id="MEE4038523.1"/>
    </source>
</evidence>
<sequence>MNTAKLIIPKLIELLTQERFPIGTHLAAQKIADRLNVSRSPVNDALQSLCETGLLIRLPNRGYFLAQDPACYNVSVETPESDVLGQTYFALADDLLTGRLPMTASEVALKARYHLTGAQLQTLLTRISKEGWVSRKPGYGWEFSSMMTTPDSLLQSYRMRLALEPAALLEPGYHLDKAIIERCRAVELDLINGGINSASADQLHDRGVRFHEALVEASGNSFFIDTIKRVNKVRRLLSYRSMKNRTRYVEHCEQHLAILSLLERNETQLASIALRDHLQSTVRNLSEINDILRPENV</sequence>
<dbReference type="InterPro" id="IPR008920">
    <property type="entry name" value="TF_FadR/GntR_C"/>
</dbReference>
<keyword evidence="1" id="KW-0805">Transcription regulation</keyword>
<keyword evidence="2" id="KW-0238">DNA-binding</keyword>
<dbReference type="InterPro" id="IPR036390">
    <property type="entry name" value="WH_DNA-bd_sf"/>
</dbReference>
<dbReference type="SMART" id="SM00345">
    <property type="entry name" value="HTH_GNTR"/>
    <property type="match status" value="1"/>
</dbReference>
<keyword evidence="6" id="KW-1185">Reference proteome</keyword>
<keyword evidence="3" id="KW-0804">Transcription</keyword>
<dbReference type="Pfam" id="PF00392">
    <property type="entry name" value="GntR"/>
    <property type="match status" value="1"/>
</dbReference>
<dbReference type="SMART" id="SM00895">
    <property type="entry name" value="FCD"/>
    <property type="match status" value="1"/>
</dbReference>
<dbReference type="InterPro" id="IPR000524">
    <property type="entry name" value="Tscrpt_reg_HTH_GntR"/>
</dbReference>
<protein>
    <submittedName>
        <fullName evidence="5">GntR family transcriptional regulator</fullName>
    </submittedName>
</protein>
<gene>
    <name evidence="5" type="ORF">V2I87_00310</name>
</gene>
<dbReference type="PANTHER" id="PTHR43537:SF5">
    <property type="entry name" value="UXU OPERON TRANSCRIPTIONAL REGULATOR"/>
    <property type="match status" value="1"/>
</dbReference>
<evidence type="ECO:0000313" key="6">
    <source>
        <dbReference type="Proteomes" id="UP001343600"/>
    </source>
</evidence>
<organism evidence="5 6">
    <name type="scientific">Pseudomonas viridiflava</name>
    <name type="common">Phytomonas viridiflava</name>
    <dbReference type="NCBI Taxonomy" id="33069"/>
    <lineage>
        <taxon>Bacteria</taxon>
        <taxon>Pseudomonadati</taxon>
        <taxon>Pseudomonadota</taxon>
        <taxon>Gammaproteobacteria</taxon>
        <taxon>Pseudomonadales</taxon>
        <taxon>Pseudomonadaceae</taxon>
        <taxon>Pseudomonas</taxon>
    </lineage>
</organism>
<dbReference type="Pfam" id="PF07729">
    <property type="entry name" value="FCD"/>
    <property type="match status" value="1"/>
</dbReference>
<comment type="caution">
    <text evidence="5">The sequence shown here is derived from an EMBL/GenBank/DDBJ whole genome shotgun (WGS) entry which is preliminary data.</text>
</comment>
<dbReference type="Gene3D" id="1.10.10.10">
    <property type="entry name" value="Winged helix-like DNA-binding domain superfamily/Winged helix DNA-binding domain"/>
    <property type="match status" value="1"/>
</dbReference>
<dbReference type="InterPro" id="IPR011711">
    <property type="entry name" value="GntR_C"/>
</dbReference>
<dbReference type="SUPFAM" id="SSF48008">
    <property type="entry name" value="GntR ligand-binding domain-like"/>
    <property type="match status" value="1"/>
</dbReference>
<evidence type="ECO:0000259" key="4">
    <source>
        <dbReference type="PROSITE" id="PS50949"/>
    </source>
</evidence>
<proteinExistence type="predicted"/>
<dbReference type="InterPro" id="IPR036388">
    <property type="entry name" value="WH-like_DNA-bd_sf"/>
</dbReference>
<feature type="domain" description="HTH gntR-type" evidence="4">
    <location>
        <begin position="1"/>
        <end position="68"/>
    </location>
</feature>
<evidence type="ECO:0000256" key="2">
    <source>
        <dbReference type="ARBA" id="ARBA00023125"/>
    </source>
</evidence>
<dbReference type="PANTHER" id="PTHR43537">
    <property type="entry name" value="TRANSCRIPTIONAL REGULATOR, GNTR FAMILY"/>
    <property type="match status" value="1"/>
</dbReference>
<reference evidence="5 6" key="1">
    <citation type="submission" date="2024-01" db="EMBL/GenBank/DDBJ databases">
        <title>Characterization of Pseudomonas viridiflava in Georgia, USA.</title>
        <authorList>
            <person name="Zhao M."/>
            <person name="Dutta B."/>
        </authorList>
    </citation>
    <scope>NUCLEOTIDE SEQUENCE [LARGE SCALE GENOMIC DNA]</scope>
    <source>
        <strain evidence="5 6">21GA0539</strain>
    </source>
</reference>
<dbReference type="PROSITE" id="PS50949">
    <property type="entry name" value="HTH_GNTR"/>
    <property type="match status" value="1"/>
</dbReference>
<name>A0ABU7N0S0_PSEVI</name>
<dbReference type="Proteomes" id="UP001343600">
    <property type="component" value="Unassembled WGS sequence"/>
</dbReference>
<dbReference type="RefSeq" id="WP_245099313.1">
    <property type="nucleotide sequence ID" value="NZ_JALDTP010000005.1"/>
</dbReference>